<comment type="caution">
    <text evidence="2">The sequence shown here is derived from an EMBL/GenBank/DDBJ whole genome shotgun (WGS) entry which is preliminary data.</text>
</comment>
<feature type="chain" id="PRO_5033024551" evidence="1">
    <location>
        <begin position="19"/>
        <end position="169"/>
    </location>
</feature>
<name>A0A840F8X4_9SPHN</name>
<dbReference type="AlphaFoldDB" id="A0A840F8X4"/>
<reference evidence="2 3" key="1">
    <citation type="submission" date="2020-08" db="EMBL/GenBank/DDBJ databases">
        <title>Genomic Encyclopedia of Type Strains, Phase IV (KMG-IV): sequencing the most valuable type-strain genomes for metagenomic binning, comparative biology and taxonomic classification.</title>
        <authorList>
            <person name="Goeker M."/>
        </authorList>
    </citation>
    <scope>NUCLEOTIDE SEQUENCE [LARGE SCALE GENOMIC DNA]</scope>
    <source>
        <strain evidence="2 3">YC6723</strain>
    </source>
</reference>
<dbReference type="Proteomes" id="UP000529795">
    <property type="component" value="Unassembled WGS sequence"/>
</dbReference>
<keyword evidence="1" id="KW-0732">Signal</keyword>
<evidence type="ECO:0000313" key="3">
    <source>
        <dbReference type="Proteomes" id="UP000529795"/>
    </source>
</evidence>
<proteinExistence type="predicted"/>
<evidence type="ECO:0000256" key="1">
    <source>
        <dbReference type="SAM" id="SignalP"/>
    </source>
</evidence>
<protein>
    <submittedName>
        <fullName evidence="2">Uncharacterized protein</fullName>
    </submittedName>
</protein>
<accession>A0A840F8X4</accession>
<keyword evidence="3" id="KW-1185">Reference proteome</keyword>
<organism evidence="2 3">
    <name type="scientific">Sphingomonas jinjuensis</name>
    <dbReference type="NCBI Taxonomy" id="535907"/>
    <lineage>
        <taxon>Bacteria</taxon>
        <taxon>Pseudomonadati</taxon>
        <taxon>Pseudomonadota</taxon>
        <taxon>Alphaproteobacteria</taxon>
        <taxon>Sphingomonadales</taxon>
        <taxon>Sphingomonadaceae</taxon>
        <taxon>Sphingomonas</taxon>
    </lineage>
</organism>
<sequence length="169" mass="17376">MKSAALALVLTIAGTAHAEGVPECRIRMLRPVADDMGNHWPAGKVLPVTIMRRDANGLSFCAHGGSCVPRMAGGQQTAALVNCRPGASIGNGDYSLVPDPAVMGAEGARRFRSADAVGNRLAALGFSNASIAGWSQAYVLHPTSQKGRLVGQALAGSKAALAKMQAIMP</sequence>
<feature type="signal peptide" evidence="1">
    <location>
        <begin position="1"/>
        <end position="18"/>
    </location>
</feature>
<evidence type="ECO:0000313" key="2">
    <source>
        <dbReference type="EMBL" id="MBB4154420.1"/>
    </source>
</evidence>
<gene>
    <name evidence="2" type="ORF">GGQ80_002333</name>
</gene>
<dbReference type="EMBL" id="JACIEV010000006">
    <property type="protein sequence ID" value="MBB4154420.1"/>
    <property type="molecule type" value="Genomic_DNA"/>
</dbReference>
<dbReference type="RefSeq" id="WP_183984928.1">
    <property type="nucleotide sequence ID" value="NZ_JACIEV010000006.1"/>
</dbReference>